<evidence type="ECO:0000256" key="4">
    <source>
        <dbReference type="ARBA" id="ARBA00022723"/>
    </source>
</evidence>
<dbReference type="PANTHER" id="PTHR43756:SF5">
    <property type="entry name" value="CHOLINE MONOOXYGENASE, CHLOROPLASTIC"/>
    <property type="match status" value="1"/>
</dbReference>
<dbReference type="GO" id="GO:0051537">
    <property type="term" value="F:2 iron, 2 sulfur cluster binding"/>
    <property type="evidence" value="ECO:0007669"/>
    <property type="project" value="UniProtKB-KW"/>
</dbReference>
<dbReference type="InterPro" id="IPR001663">
    <property type="entry name" value="Rng_hydr_dOase-A"/>
</dbReference>
<evidence type="ECO:0000313" key="10">
    <source>
        <dbReference type="Proteomes" id="UP000295727"/>
    </source>
</evidence>
<evidence type="ECO:0000256" key="2">
    <source>
        <dbReference type="ARBA" id="ARBA00008751"/>
    </source>
</evidence>
<dbReference type="InterPro" id="IPR036922">
    <property type="entry name" value="Rieske_2Fe-2S_sf"/>
</dbReference>
<keyword evidence="3" id="KW-0001">2Fe-2S</keyword>
<evidence type="ECO:0000256" key="7">
    <source>
        <dbReference type="ARBA" id="ARBA00023014"/>
    </source>
</evidence>
<reference evidence="9 10" key="1">
    <citation type="submission" date="2019-03" db="EMBL/GenBank/DDBJ databases">
        <title>Paraburkholderia sp. 7MH5, isolated from subtropical forest soil.</title>
        <authorList>
            <person name="Gao Z.-H."/>
            <person name="Qiu L.-H."/>
        </authorList>
    </citation>
    <scope>NUCLEOTIDE SEQUENCE [LARGE SCALE GENOMIC DNA]</scope>
    <source>
        <strain evidence="9 10">7MH5</strain>
    </source>
</reference>
<dbReference type="Gene3D" id="3.90.380.10">
    <property type="entry name" value="Naphthalene 1,2-dioxygenase Alpha Subunit, Chain A, domain 1"/>
    <property type="match status" value="2"/>
</dbReference>
<dbReference type="Gene3D" id="2.102.10.10">
    <property type="entry name" value="Rieske [2Fe-2S] iron-sulphur domain"/>
    <property type="match status" value="1"/>
</dbReference>
<dbReference type="Pfam" id="PF00848">
    <property type="entry name" value="Ring_hydroxyl_A"/>
    <property type="match status" value="1"/>
</dbReference>
<feature type="domain" description="Rieske" evidence="8">
    <location>
        <begin position="52"/>
        <end position="161"/>
    </location>
</feature>
<dbReference type="PROSITE" id="PS51296">
    <property type="entry name" value="RIESKE"/>
    <property type="match status" value="1"/>
</dbReference>
<dbReference type="KEGG" id="ppai:E1956_34365"/>
<accession>A0A4P7D6D4</accession>
<dbReference type="Pfam" id="PF00355">
    <property type="entry name" value="Rieske"/>
    <property type="match status" value="1"/>
</dbReference>
<name>A0A4P7D6D4_9BURK</name>
<dbReference type="EMBL" id="CP038150">
    <property type="protein sequence ID" value="QBR02192.1"/>
    <property type="molecule type" value="Genomic_DNA"/>
</dbReference>
<dbReference type="AlphaFoldDB" id="A0A4P7D6D4"/>
<comment type="similarity">
    <text evidence="2">Belongs to the bacterial ring-hydroxylating dioxygenase alpha subunit family.</text>
</comment>
<evidence type="ECO:0000313" key="9">
    <source>
        <dbReference type="EMBL" id="QBR02192.1"/>
    </source>
</evidence>
<sequence length="388" mass="44624">MQSIRVMKKEDVVAPDAWMDQQPEEALTLPSRYFYDQSIFTAEREKIFMSAWHVIGHKSELSTPGQFVMTDIFDQSVIATCGKDGKVHAFHNVCQHRGNRLVEERRGMQKGVFRCAYHSWCYGLDGGLRNAPRGERLVNFDKQSYNIPSVRVEELGGFYYFNLDPNAPSMSELFNGADAEMKRVFPKLDDYRLLDEKDVIVPANWKVIMDNSIEGYHFSLSGPCHVDLAALINFKDYKLTQRDKWWTYIAPANKDATHAYGVPLGDERNPDECFFNIGIWPHNTFYTFPYSDFLATFLIIPLEAEKTLLRFGYYSTHDEIPAVTKACMDWMNTDLGPEDIELNISVQKGLHSVGYNQGRYVIDATRSNESEHLVHHFHKLVHSGIHSE</sequence>
<keyword evidence="5" id="KW-0560">Oxidoreductase</keyword>
<dbReference type="PANTHER" id="PTHR43756">
    <property type="entry name" value="CHOLINE MONOOXYGENASE, CHLOROPLASTIC"/>
    <property type="match status" value="1"/>
</dbReference>
<dbReference type="OrthoDB" id="9790995at2"/>
<dbReference type="CDD" id="cd03469">
    <property type="entry name" value="Rieske_RO_Alpha_N"/>
    <property type="match status" value="1"/>
</dbReference>
<protein>
    <submittedName>
        <fullName evidence="9">Aromatic ring-hydroxylating dioxygenase subunit alpha</fullName>
    </submittedName>
</protein>
<keyword evidence="4" id="KW-0479">Metal-binding</keyword>
<organism evidence="9 10">
    <name type="scientific">Paraburkholderia pallida</name>
    <dbReference type="NCBI Taxonomy" id="2547399"/>
    <lineage>
        <taxon>Bacteria</taxon>
        <taxon>Pseudomonadati</taxon>
        <taxon>Pseudomonadota</taxon>
        <taxon>Betaproteobacteria</taxon>
        <taxon>Burkholderiales</taxon>
        <taxon>Burkholderiaceae</taxon>
        <taxon>Paraburkholderia</taxon>
    </lineage>
</organism>
<dbReference type="SUPFAM" id="SSF55961">
    <property type="entry name" value="Bet v1-like"/>
    <property type="match status" value="1"/>
</dbReference>
<keyword evidence="7" id="KW-0411">Iron-sulfur</keyword>
<dbReference type="GO" id="GO:0051213">
    <property type="term" value="F:dioxygenase activity"/>
    <property type="evidence" value="ECO:0007669"/>
    <property type="project" value="UniProtKB-KW"/>
</dbReference>
<gene>
    <name evidence="9" type="ORF">E1956_34365</name>
</gene>
<evidence type="ECO:0000256" key="3">
    <source>
        <dbReference type="ARBA" id="ARBA00022714"/>
    </source>
</evidence>
<evidence type="ECO:0000256" key="6">
    <source>
        <dbReference type="ARBA" id="ARBA00023004"/>
    </source>
</evidence>
<dbReference type="Proteomes" id="UP000295727">
    <property type="component" value="Chromosome 3"/>
</dbReference>
<dbReference type="InterPro" id="IPR017941">
    <property type="entry name" value="Rieske_2Fe-2S"/>
</dbReference>
<evidence type="ECO:0000259" key="8">
    <source>
        <dbReference type="PROSITE" id="PS51296"/>
    </source>
</evidence>
<evidence type="ECO:0000256" key="5">
    <source>
        <dbReference type="ARBA" id="ARBA00023002"/>
    </source>
</evidence>
<comment type="cofactor">
    <cofactor evidence="1">
        <name>Fe cation</name>
        <dbReference type="ChEBI" id="CHEBI:24875"/>
    </cofactor>
</comment>
<keyword evidence="6" id="KW-0408">Iron</keyword>
<keyword evidence="9" id="KW-0223">Dioxygenase</keyword>
<dbReference type="GO" id="GO:0005506">
    <property type="term" value="F:iron ion binding"/>
    <property type="evidence" value="ECO:0007669"/>
    <property type="project" value="InterPro"/>
</dbReference>
<dbReference type="PRINTS" id="PR00090">
    <property type="entry name" value="RNGDIOXGNASE"/>
</dbReference>
<proteinExistence type="inferred from homology"/>
<dbReference type="InterPro" id="IPR015879">
    <property type="entry name" value="Ring_hydroxy_dOase_asu_C_dom"/>
</dbReference>
<dbReference type="SUPFAM" id="SSF50022">
    <property type="entry name" value="ISP domain"/>
    <property type="match status" value="1"/>
</dbReference>
<evidence type="ECO:0000256" key="1">
    <source>
        <dbReference type="ARBA" id="ARBA00001962"/>
    </source>
</evidence>
<keyword evidence="10" id="KW-1185">Reference proteome</keyword>